<evidence type="ECO:0000313" key="3">
    <source>
        <dbReference type="EnsemblMetazoa" id="BGLB025909-PB"/>
    </source>
</evidence>
<evidence type="ECO:0000313" key="4">
    <source>
        <dbReference type="Proteomes" id="UP000076420"/>
    </source>
</evidence>
<dbReference type="Gene3D" id="3.30.450.30">
    <property type="entry name" value="Dynein light chain 2a, cytoplasmic"/>
    <property type="match status" value="1"/>
</dbReference>
<gene>
    <name evidence="3" type="primary">106068649</name>
</gene>
<reference evidence="3" key="1">
    <citation type="submission" date="2020-05" db="UniProtKB">
        <authorList>
            <consortium name="EnsemblMetazoa"/>
        </authorList>
    </citation>
    <scope>IDENTIFICATION</scope>
    <source>
        <strain evidence="3">BB02</strain>
    </source>
</reference>
<comment type="similarity">
    <text evidence="1">Belongs to the GAMAD family.</text>
</comment>
<sequence length="130" mass="15042">MYALFLGQDSSMSLRMEIKQLEINHLFSFQTDAEEIMKRIVDHKGVTQLMVINKNGHPLNMTLEMNEASESQVKHIHEFAIAARRVVRDMDPTDNLVFLRTSSDNFEILISPDEEFTVVVVQEKMEKTTK</sequence>
<dbReference type="OrthoDB" id="9985637at2759"/>
<evidence type="ECO:0000256" key="1">
    <source>
        <dbReference type="ARBA" id="ARBA00007191"/>
    </source>
</evidence>
<dbReference type="Proteomes" id="UP000076420">
    <property type="component" value="Unassembled WGS sequence"/>
</dbReference>
<dbReference type="VEuPathDB" id="VectorBase:BGLB025909"/>
<dbReference type="VEuPathDB" id="VectorBase:BGLAX_029834"/>
<dbReference type="AlphaFoldDB" id="A0A2C9L1F2"/>
<evidence type="ECO:0000259" key="2">
    <source>
        <dbReference type="SMART" id="SM00960"/>
    </source>
</evidence>
<dbReference type="Pfam" id="PF03259">
    <property type="entry name" value="Robl_LC7"/>
    <property type="match status" value="1"/>
</dbReference>
<dbReference type="SMART" id="SM00960">
    <property type="entry name" value="Robl_LC7"/>
    <property type="match status" value="1"/>
</dbReference>
<dbReference type="PANTHER" id="PTHR10779">
    <property type="entry name" value="DYNEIN LIGHT CHAIN ROADBLOCK"/>
    <property type="match status" value="1"/>
</dbReference>
<dbReference type="InterPro" id="IPR004942">
    <property type="entry name" value="Roadblock/LAMTOR2_dom"/>
</dbReference>
<dbReference type="STRING" id="6526.A0A2C9L1F2"/>
<accession>A0A2C9L1F2</accession>
<dbReference type="KEGG" id="bgt:106068649"/>
<proteinExistence type="inferred from homology"/>
<protein>
    <recommendedName>
        <fullName evidence="2">Roadblock/LAMTOR2 domain-containing protein</fullName>
    </recommendedName>
</protein>
<dbReference type="EnsemblMetazoa" id="BGLB025909-RB">
    <property type="protein sequence ID" value="BGLB025909-PB"/>
    <property type="gene ID" value="BGLB025909"/>
</dbReference>
<dbReference type="SUPFAM" id="SSF103196">
    <property type="entry name" value="Roadblock/LC7 domain"/>
    <property type="match status" value="1"/>
</dbReference>
<name>A0A2C9L1F2_BIOGL</name>
<organism evidence="3 4">
    <name type="scientific">Biomphalaria glabrata</name>
    <name type="common">Bloodfluke planorb</name>
    <name type="synonym">Freshwater snail</name>
    <dbReference type="NCBI Taxonomy" id="6526"/>
    <lineage>
        <taxon>Eukaryota</taxon>
        <taxon>Metazoa</taxon>
        <taxon>Spiralia</taxon>
        <taxon>Lophotrochozoa</taxon>
        <taxon>Mollusca</taxon>
        <taxon>Gastropoda</taxon>
        <taxon>Heterobranchia</taxon>
        <taxon>Euthyneura</taxon>
        <taxon>Panpulmonata</taxon>
        <taxon>Hygrophila</taxon>
        <taxon>Lymnaeoidea</taxon>
        <taxon>Planorbidae</taxon>
        <taxon>Biomphalaria</taxon>
    </lineage>
</organism>
<feature type="domain" description="Roadblock/LAMTOR2" evidence="2">
    <location>
        <begin position="33"/>
        <end position="122"/>
    </location>
</feature>
<dbReference type="RefSeq" id="XP_013083551.2">
    <property type="nucleotide sequence ID" value="XM_013228097.2"/>
</dbReference>